<protein>
    <submittedName>
        <fullName evidence="1">Uncharacterized protein</fullName>
    </submittedName>
</protein>
<gene>
    <name evidence="1" type="ORF">SAY86_014397</name>
</gene>
<accession>A0AAN7QN04</accession>
<dbReference type="Proteomes" id="UP001346149">
    <property type="component" value="Unassembled WGS sequence"/>
</dbReference>
<evidence type="ECO:0000313" key="2">
    <source>
        <dbReference type="Proteomes" id="UP001346149"/>
    </source>
</evidence>
<evidence type="ECO:0000313" key="1">
    <source>
        <dbReference type="EMBL" id="KAK4772622.1"/>
    </source>
</evidence>
<comment type="caution">
    <text evidence="1">The sequence shown here is derived from an EMBL/GenBank/DDBJ whole genome shotgun (WGS) entry which is preliminary data.</text>
</comment>
<organism evidence="1 2">
    <name type="scientific">Trapa natans</name>
    <name type="common">Water chestnut</name>
    <dbReference type="NCBI Taxonomy" id="22666"/>
    <lineage>
        <taxon>Eukaryota</taxon>
        <taxon>Viridiplantae</taxon>
        <taxon>Streptophyta</taxon>
        <taxon>Embryophyta</taxon>
        <taxon>Tracheophyta</taxon>
        <taxon>Spermatophyta</taxon>
        <taxon>Magnoliopsida</taxon>
        <taxon>eudicotyledons</taxon>
        <taxon>Gunneridae</taxon>
        <taxon>Pentapetalae</taxon>
        <taxon>rosids</taxon>
        <taxon>malvids</taxon>
        <taxon>Myrtales</taxon>
        <taxon>Lythraceae</taxon>
        <taxon>Trapa</taxon>
    </lineage>
</organism>
<dbReference type="EMBL" id="JAXQNO010000020">
    <property type="protein sequence ID" value="KAK4772622.1"/>
    <property type="molecule type" value="Genomic_DNA"/>
</dbReference>
<reference evidence="1 2" key="1">
    <citation type="journal article" date="2023" name="Hortic Res">
        <title>Pangenome of water caltrop reveals structural variations and asymmetric subgenome divergence after allopolyploidization.</title>
        <authorList>
            <person name="Zhang X."/>
            <person name="Chen Y."/>
            <person name="Wang L."/>
            <person name="Yuan Y."/>
            <person name="Fang M."/>
            <person name="Shi L."/>
            <person name="Lu R."/>
            <person name="Comes H.P."/>
            <person name="Ma Y."/>
            <person name="Chen Y."/>
            <person name="Huang G."/>
            <person name="Zhou Y."/>
            <person name="Zheng Z."/>
            <person name="Qiu Y."/>
        </authorList>
    </citation>
    <scope>NUCLEOTIDE SEQUENCE [LARGE SCALE GENOMIC DNA]</scope>
    <source>
        <strain evidence="1">F231</strain>
    </source>
</reference>
<name>A0AAN7QN04_TRANT</name>
<dbReference type="PANTHER" id="PTHR37900">
    <property type="match status" value="1"/>
</dbReference>
<sequence length="68" mass="8092">MTVAPLMFRSLVRLMEVLVGHPVAAVTTLLYHGELLPRHTALERYVRNEFLYQDNHFFHFLVNFLRCF</sequence>
<keyword evidence="2" id="KW-1185">Reference proteome</keyword>
<dbReference type="PANTHER" id="PTHR37900:SF5">
    <property type="entry name" value="OS02G0159250 PROTEIN"/>
    <property type="match status" value="1"/>
</dbReference>
<dbReference type="AlphaFoldDB" id="A0AAN7QN04"/>
<proteinExistence type="predicted"/>